<reference evidence="1" key="1">
    <citation type="journal article" date="2021" name="Proc. Natl. Acad. Sci. U.S.A.">
        <title>A Catalog of Tens of Thousands of Viruses from Human Metagenomes Reveals Hidden Associations with Chronic Diseases.</title>
        <authorList>
            <person name="Tisza M.J."/>
            <person name="Buck C.B."/>
        </authorList>
    </citation>
    <scope>NUCLEOTIDE SEQUENCE</scope>
    <source>
        <strain evidence="1">CtBM815</strain>
    </source>
</reference>
<protein>
    <submittedName>
        <fullName evidence="1">Uncharacterized protein</fullName>
    </submittedName>
</protein>
<evidence type="ECO:0000313" key="1">
    <source>
        <dbReference type="EMBL" id="DAE31580.1"/>
    </source>
</evidence>
<name>A0A8S5RKS5_9VIRU</name>
<proteinExistence type="predicted"/>
<accession>A0A8S5RKS5</accession>
<sequence>MVLTRYRIDSTHRITKASLLILTRDRLEIL</sequence>
<dbReference type="EMBL" id="BK059109">
    <property type="protein sequence ID" value="DAE31580.1"/>
    <property type="molecule type" value="Genomic_DNA"/>
</dbReference>
<organism evidence="1">
    <name type="scientific">virus sp. ctBM815</name>
    <dbReference type="NCBI Taxonomy" id="2825806"/>
    <lineage>
        <taxon>Viruses</taxon>
    </lineage>
</organism>